<evidence type="ECO:0000259" key="4">
    <source>
        <dbReference type="PROSITE" id="PS51118"/>
    </source>
</evidence>
<name>A0A1E7JRB3_9ACTN</name>
<keyword evidence="3" id="KW-0804">Transcription</keyword>
<evidence type="ECO:0000256" key="1">
    <source>
        <dbReference type="ARBA" id="ARBA00023015"/>
    </source>
</evidence>
<dbReference type="InterPro" id="IPR036390">
    <property type="entry name" value="WH_DNA-bd_sf"/>
</dbReference>
<dbReference type="SUPFAM" id="SSF46785">
    <property type="entry name" value="Winged helix' DNA-binding domain"/>
    <property type="match status" value="1"/>
</dbReference>
<organism evidence="5 6">
    <name type="scientific">Streptomyces abyssalis</name>
    <dbReference type="NCBI Taxonomy" id="933944"/>
    <lineage>
        <taxon>Bacteria</taxon>
        <taxon>Bacillati</taxon>
        <taxon>Actinomycetota</taxon>
        <taxon>Actinomycetes</taxon>
        <taxon>Kitasatosporales</taxon>
        <taxon>Streptomycetaceae</taxon>
        <taxon>Streptomyces</taxon>
    </lineage>
</organism>
<dbReference type="Gene3D" id="1.10.10.10">
    <property type="entry name" value="Winged helix-like DNA-binding domain superfamily/Winged helix DNA-binding domain"/>
    <property type="match status" value="1"/>
</dbReference>
<feature type="domain" description="HTH hxlR-type" evidence="4">
    <location>
        <begin position="11"/>
        <end position="108"/>
    </location>
</feature>
<dbReference type="Proteomes" id="UP000176087">
    <property type="component" value="Unassembled WGS sequence"/>
</dbReference>
<dbReference type="OrthoDB" id="9792527at2"/>
<sequence>MAKREVNPRECSLASALNVVGEKWSLLAVREVFYGVHRFDGIVRNTGAPRDVLAARLRTLVDGGVLRRVRYSERPPRDEYHLTRAGRELAPALLGLMRWGMRWVPGAPVGPTPFTHDCGGPLDAGIVCASCGEAAPPPGDVALPDTGTAEGT</sequence>
<dbReference type="STRING" id="933944.AN215_12300"/>
<dbReference type="PANTHER" id="PTHR33204:SF18">
    <property type="entry name" value="TRANSCRIPTIONAL REGULATORY PROTEIN"/>
    <property type="match status" value="1"/>
</dbReference>
<accession>A0A1E7JRB3</accession>
<dbReference type="InterPro" id="IPR002577">
    <property type="entry name" value="HTH_HxlR"/>
</dbReference>
<evidence type="ECO:0000256" key="2">
    <source>
        <dbReference type="ARBA" id="ARBA00023125"/>
    </source>
</evidence>
<dbReference type="RefSeq" id="WP_070009147.1">
    <property type="nucleotide sequence ID" value="NZ_LJGS01000036.1"/>
</dbReference>
<comment type="caution">
    <text evidence="5">The sequence shown here is derived from an EMBL/GenBank/DDBJ whole genome shotgun (WGS) entry which is preliminary data.</text>
</comment>
<reference evidence="5 6" key="1">
    <citation type="journal article" date="2016" name="Front. Microbiol.">
        <title>Comparative Genomics Analysis of Streptomyces Species Reveals Their Adaptation to the Marine Environment and Their Diversity at the Genomic Level.</title>
        <authorList>
            <person name="Tian X."/>
            <person name="Zhang Z."/>
            <person name="Yang T."/>
            <person name="Chen M."/>
            <person name="Li J."/>
            <person name="Chen F."/>
            <person name="Yang J."/>
            <person name="Li W."/>
            <person name="Zhang B."/>
            <person name="Zhang Z."/>
            <person name="Wu J."/>
            <person name="Zhang C."/>
            <person name="Long L."/>
            <person name="Xiao J."/>
        </authorList>
    </citation>
    <scope>NUCLEOTIDE SEQUENCE [LARGE SCALE GENOMIC DNA]</scope>
    <source>
        <strain evidence="5 6">SCSIO 10390</strain>
    </source>
</reference>
<proteinExistence type="predicted"/>
<dbReference type="InterPro" id="IPR036388">
    <property type="entry name" value="WH-like_DNA-bd_sf"/>
</dbReference>
<keyword evidence="6" id="KW-1185">Reference proteome</keyword>
<dbReference type="PROSITE" id="PS51118">
    <property type="entry name" value="HTH_HXLR"/>
    <property type="match status" value="1"/>
</dbReference>
<keyword evidence="1" id="KW-0805">Transcription regulation</keyword>
<evidence type="ECO:0000313" key="6">
    <source>
        <dbReference type="Proteomes" id="UP000176087"/>
    </source>
</evidence>
<evidence type="ECO:0000256" key="3">
    <source>
        <dbReference type="ARBA" id="ARBA00023163"/>
    </source>
</evidence>
<dbReference type="PATRIC" id="fig|933944.5.peg.5513"/>
<dbReference type="AlphaFoldDB" id="A0A1E7JRB3"/>
<evidence type="ECO:0000313" key="5">
    <source>
        <dbReference type="EMBL" id="OEU90763.1"/>
    </source>
</evidence>
<keyword evidence="2" id="KW-0238">DNA-binding</keyword>
<dbReference type="Pfam" id="PF01638">
    <property type="entry name" value="HxlR"/>
    <property type="match status" value="1"/>
</dbReference>
<dbReference type="GO" id="GO:0003677">
    <property type="term" value="F:DNA binding"/>
    <property type="evidence" value="ECO:0007669"/>
    <property type="project" value="UniProtKB-KW"/>
</dbReference>
<protein>
    <recommendedName>
        <fullName evidence="4">HTH hxlR-type domain-containing protein</fullName>
    </recommendedName>
</protein>
<dbReference type="PANTHER" id="PTHR33204">
    <property type="entry name" value="TRANSCRIPTIONAL REGULATOR, MARR FAMILY"/>
    <property type="match status" value="1"/>
</dbReference>
<dbReference type="EMBL" id="LJGT01000038">
    <property type="protein sequence ID" value="OEU90763.1"/>
    <property type="molecule type" value="Genomic_DNA"/>
</dbReference>
<gene>
    <name evidence="5" type="ORF">AN215_12300</name>
</gene>